<keyword evidence="5 8" id="KW-1133">Transmembrane helix</keyword>
<dbReference type="CDD" id="cd03499">
    <property type="entry name" value="SQR_TypeC_SdhC"/>
    <property type="match status" value="1"/>
</dbReference>
<dbReference type="GO" id="GO:0046872">
    <property type="term" value="F:metal ion binding"/>
    <property type="evidence" value="ECO:0007669"/>
    <property type="project" value="UniProtKB-KW"/>
</dbReference>
<keyword evidence="7 8" id="KW-0472">Membrane</keyword>
<dbReference type="GO" id="GO:0006121">
    <property type="term" value="P:mitochondrial electron transport, succinate to ubiquinone"/>
    <property type="evidence" value="ECO:0007669"/>
    <property type="project" value="TreeGrafter"/>
</dbReference>
<feature type="transmembrane region" description="Helical" evidence="8">
    <location>
        <begin position="124"/>
        <end position="146"/>
    </location>
</feature>
<evidence type="ECO:0000256" key="2">
    <source>
        <dbReference type="ARBA" id="ARBA00022617"/>
    </source>
</evidence>
<dbReference type="Gene3D" id="1.20.1300.10">
    <property type="entry name" value="Fumarate reductase/succinate dehydrogenase, transmembrane subunit"/>
    <property type="match status" value="1"/>
</dbReference>
<dbReference type="PANTHER" id="PTHR10978:SF5">
    <property type="entry name" value="SUCCINATE DEHYDROGENASE CYTOCHROME B560 SUBUNIT, MITOCHONDRIAL"/>
    <property type="match status" value="1"/>
</dbReference>
<name>A0A7S1XVJ2_9STRA</name>
<dbReference type="InterPro" id="IPR014314">
    <property type="entry name" value="Succ_DH_cytb556"/>
</dbReference>
<evidence type="ECO:0000256" key="1">
    <source>
        <dbReference type="ARBA" id="ARBA00004370"/>
    </source>
</evidence>
<dbReference type="Pfam" id="PF01127">
    <property type="entry name" value="Sdh_cyt"/>
    <property type="match status" value="1"/>
</dbReference>
<evidence type="ECO:0000256" key="8">
    <source>
        <dbReference type="SAM" id="Phobius"/>
    </source>
</evidence>
<dbReference type="GO" id="GO:0009055">
    <property type="term" value="F:electron transfer activity"/>
    <property type="evidence" value="ECO:0007669"/>
    <property type="project" value="InterPro"/>
</dbReference>
<keyword evidence="4" id="KW-0479">Metal-binding</keyword>
<organism evidence="9">
    <name type="scientific">Phaeomonas parva</name>
    <dbReference type="NCBI Taxonomy" id="124430"/>
    <lineage>
        <taxon>Eukaryota</taxon>
        <taxon>Sar</taxon>
        <taxon>Stramenopiles</taxon>
        <taxon>Ochrophyta</taxon>
        <taxon>Pinguiophyceae</taxon>
        <taxon>Pinguiochrysidales</taxon>
        <taxon>Pinguiochrysidaceae</taxon>
        <taxon>Phaeomonas</taxon>
    </lineage>
</organism>
<dbReference type="GO" id="GO:0006099">
    <property type="term" value="P:tricarboxylic acid cycle"/>
    <property type="evidence" value="ECO:0007669"/>
    <property type="project" value="InterPro"/>
</dbReference>
<keyword evidence="2" id="KW-0349">Heme</keyword>
<dbReference type="NCBIfam" id="TIGR02970">
    <property type="entry name" value="succ_dehyd_cytB"/>
    <property type="match status" value="1"/>
</dbReference>
<accession>A0A7S1XVJ2</accession>
<gene>
    <name evidence="9" type="ORF">PPAR1163_LOCUS18783</name>
</gene>
<keyword evidence="3 8" id="KW-0812">Transmembrane</keyword>
<proteinExistence type="predicted"/>
<evidence type="ECO:0000256" key="3">
    <source>
        <dbReference type="ARBA" id="ARBA00022692"/>
    </source>
</evidence>
<evidence type="ECO:0000256" key="5">
    <source>
        <dbReference type="ARBA" id="ARBA00022989"/>
    </source>
</evidence>
<evidence type="ECO:0000256" key="7">
    <source>
        <dbReference type="ARBA" id="ARBA00023136"/>
    </source>
</evidence>
<dbReference type="InterPro" id="IPR034804">
    <property type="entry name" value="SQR/QFR_C/D"/>
</dbReference>
<keyword evidence="6" id="KW-0408">Iron</keyword>
<dbReference type="GO" id="GO:0016020">
    <property type="term" value="C:membrane"/>
    <property type="evidence" value="ECO:0007669"/>
    <property type="project" value="UniProtKB-SubCell"/>
</dbReference>
<feature type="transmembrane region" description="Helical" evidence="8">
    <location>
        <begin position="91"/>
        <end position="112"/>
    </location>
</feature>
<dbReference type="SUPFAM" id="SSF81343">
    <property type="entry name" value="Fumarate reductase respiratory complex transmembrane subunits"/>
    <property type="match status" value="1"/>
</dbReference>
<dbReference type="InterPro" id="IPR000701">
    <property type="entry name" value="SuccDH_FuR_B_TM-su"/>
</dbReference>
<feature type="transmembrane region" description="Helical" evidence="8">
    <location>
        <begin position="158"/>
        <end position="178"/>
    </location>
</feature>
<sequence length="179" mass="18743">MALRGSVFRLSPALARIQPTRQLALRSALLGRRVTAPSALVPLRDLATAPSEEKYSARQKKTGRPVSPHVTIYAFPAVAISSISVRVTGCILSVGLGGIGALALVGVDTPALMSAVGSSAIGPLAKFAVSYSLVYHFFGAARHYVWDQSPEMLENDQVYQTSLGIMGAAGVISAGLAFM</sequence>
<comment type="subcellular location">
    <subcellularLocation>
        <location evidence="1">Membrane</location>
    </subcellularLocation>
</comment>
<dbReference type="AlphaFoldDB" id="A0A7S1XVJ2"/>
<dbReference type="GO" id="GO:0005739">
    <property type="term" value="C:mitochondrion"/>
    <property type="evidence" value="ECO:0007669"/>
    <property type="project" value="GOC"/>
</dbReference>
<dbReference type="EMBL" id="HBGJ01029738">
    <property type="protein sequence ID" value="CAD9260405.1"/>
    <property type="molecule type" value="Transcribed_RNA"/>
</dbReference>
<reference evidence="9" key="1">
    <citation type="submission" date="2021-01" db="EMBL/GenBank/DDBJ databases">
        <authorList>
            <person name="Corre E."/>
            <person name="Pelletier E."/>
            <person name="Niang G."/>
            <person name="Scheremetjew M."/>
            <person name="Finn R."/>
            <person name="Kale V."/>
            <person name="Holt S."/>
            <person name="Cochrane G."/>
            <person name="Meng A."/>
            <person name="Brown T."/>
            <person name="Cohen L."/>
        </authorList>
    </citation>
    <scope>NUCLEOTIDE SEQUENCE</scope>
    <source>
        <strain evidence="9">CCMP2877</strain>
    </source>
</reference>
<evidence type="ECO:0000313" key="9">
    <source>
        <dbReference type="EMBL" id="CAD9260405.1"/>
    </source>
</evidence>
<evidence type="ECO:0000256" key="4">
    <source>
        <dbReference type="ARBA" id="ARBA00022723"/>
    </source>
</evidence>
<evidence type="ECO:0000256" key="6">
    <source>
        <dbReference type="ARBA" id="ARBA00023004"/>
    </source>
</evidence>
<evidence type="ECO:0008006" key="10">
    <source>
        <dbReference type="Google" id="ProtNLM"/>
    </source>
</evidence>
<dbReference type="PANTHER" id="PTHR10978">
    <property type="entry name" value="SUCCINATE DEHYDROGENASE CYTOCHROME B560 SUBUNIT"/>
    <property type="match status" value="1"/>
</dbReference>
<protein>
    <recommendedName>
        <fullName evidence="10">Succinate dehydrogenase cytochrome b560 subunit, mitochondrial</fullName>
    </recommendedName>
</protein>